<feature type="transmembrane region" description="Helical" evidence="8">
    <location>
        <begin position="58"/>
        <end position="81"/>
    </location>
</feature>
<dbReference type="PANTHER" id="PTHR28259">
    <property type="entry name" value="FLUORIDE EXPORT PROTEIN 1-RELATED"/>
    <property type="match status" value="1"/>
</dbReference>
<dbReference type="GO" id="GO:1903425">
    <property type="term" value="F:fluoride transmembrane transporter activity"/>
    <property type="evidence" value="ECO:0007669"/>
    <property type="project" value="TreeGrafter"/>
</dbReference>
<dbReference type="InterPro" id="IPR003691">
    <property type="entry name" value="FluC"/>
</dbReference>
<accession>A0A6J5YMW3</accession>
<evidence type="ECO:0000256" key="3">
    <source>
        <dbReference type="ARBA" id="ARBA00022692"/>
    </source>
</evidence>
<sequence>MNTLMVILGAAIGAPSRFLVDQYFRKFTNKPVGTFVVNILGSFLIGVTFATTERWHDFLAIGFAGSFTTWSTFILDLYLGYELKHYKAVAINLVGSIALGLLAAYFGYSLVS</sequence>
<dbReference type="Pfam" id="PF02537">
    <property type="entry name" value="CRCB"/>
    <property type="match status" value="1"/>
</dbReference>
<evidence type="ECO:0000256" key="5">
    <source>
        <dbReference type="ARBA" id="ARBA00023136"/>
    </source>
</evidence>
<proteinExistence type="inferred from homology"/>
<dbReference type="GO" id="GO:0005886">
    <property type="term" value="C:plasma membrane"/>
    <property type="evidence" value="ECO:0007669"/>
    <property type="project" value="UniProtKB-SubCell"/>
</dbReference>
<reference evidence="9" key="1">
    <citation type="submission" date="2020-05" db="EMBL/GenBank/DDBJ databases">
        <authorList>
            <person name="Chiriac C."/>
            <person name="Salcher M."/>
            <person name="Ghai R."/>
            <person name="Kavagutti S V."/>
        </authorList>
    </citation>
    <scope>NUCLEOTIDE SEQUENCE</scope>
</reference>
<comment type="similarity">
    <text evidence="6">Belongs to the fluoride channel Fluc/FEX (TC 1.A.43) family.</text>
</comment>
<name>A0A6J5YMW3_9ZZZZ</name>
<comment type="catalytic activity">
    <reaction evidence="7">
        <text>fluoride(in) = fluoride(out)</text>
        <dbReference type="Rhea" id="RHEA:76159"/>
        <dbReference type="ChEBI" id="CHEBI:17051"/>
    </reaction>
    <physiologicalReaction direction="left-to-right" evidence="7">
        <dbReference type="Rhea" id="RHEA:76160"/>
    </physiologicalReaction>
</comment>
<gene>
    <name evidence="9" type="ORF">UFOPK3820_00244</name>
</gene>
<keyword evidence="4 8" id="KW-1133">Transmembrane helix</keyword>
<dbReference type="EMBL" id="CAESAB010000005">
    <property type="protein sequence ID" value="CAB4331845.1"/>
    <property type="molecule type" value="Genomic_DNA"/>
</dbReference>
<evidence type="ECO:0000256" key="1">
    <source>
        <dbReference type="ARBA" id="ARBA00004651"/>
    </source>
</evidence>
<feature type="transmembrane region" description="Helical" evidence="8">
    <location>
        <begin position="88"/>
        <end position="108"/>
    </location>
</feature>
<dbReference type="PANTHER" id="PTHR28259:SF1">
    <property type="entry name" value="FLUORIDE EXPORT PROTEIN 1-RELATED"/>
    <property type="match status" value="1"/>
</dbReference>
<evidence type="ECO:0000256" key="2">
    <source>
        <dbReference type="ARBA" id="ARBA00022475"/>
    </source>
</evidence>
<dbReference type="HAMAP" id="MF_00454">
    <property type="entry name" value="FluC"/>
    <property type="match status" value="1"/>
</dbReference>
<organism evidence="9">
    <name type="scientific">freshwater metagenome</name>
    <dbReference type="NCBI Taxonomy" id="449393"/>
    <lineage>
        <taxon>unclassified sequences</taxon>
        <taxon>metagenomes</taxon>
        <taxon>ecological metagenomes</taxon>
    </lineage>
</organism>
<keyword evidence="2" id="KW-1003">Cell membrane</keyword>
<dbReference type="AlphaFoldDB" id="A0A6J5YMW3"/>
<feature type="transmembrane region" description="Helical" evidence="8">
    <location>
        <begin position="32"/>
        <end position="52"/>
    </location>
</feature>
<evidence type="ECO:0000256" key="8">
    <source>
        <dbReference type="SAM" id="Phobius"/>
    </source>
</evidence>
<keyword evidence="5 8" id="KW-0472">Membrane</keyword>
<evidence type="ECO:0000256" key="4">
    <source>
        <dbReference type="ARBA" id="ARBA00022989"/>
    </source>
</evidence>
<keyword evidence="3 8" id="KW-0812">Transmembrane</keyword>
<evidence type="ECO:0000256" key="6">
    <source>
        <dbReference type="ARBA" id="ARBA00035120"/>
    </source>
</evidence>
<protein>
    <submittedName>
        <fullName evidence="9">Unannotated protein</fullName>
    </submittedName>
</protein>
<evidence type="ECO:0000256" key="7">
    <source>
        <dbReference type="ARBA" id="ARBA00035585"/>
    </source>
</evidence>
<evidence type="ECO:0000313" key="9">
    <source>
        <dbReference type="EMBL" id="CAB4331845.1"/>
    </source>
</evidence>
<comment type="subcellular location">
    <subcellularLocation>
        <location evidence="1">Cell membrane</location>
        <topology evidence="1">Multi-pass membrane protein</topology>
    </subcellularLocation>
</comment>